<name>A0ACA9SH70_9GLOM</name>
<sequence length="59" mass="7023">IQRLLELNSDRIKYKRQTKNLFVSEQSQYLQLLLQHAMLPNNCDKTNKQSSLYQLLTVN</sequence>
<feature type="non-terminal residue" evidence="1">
    <location>
        <position position="1"/>
    </location>
</feature>
<comment type="caution">
    <text evidence="1">The sequence shown here is derived from an EMBL/GenBank/DDBJ whole genome shotgun (WGS) entry which is preliminary data.</text>
</comment>
<evidence type="ECO:0000313" key="2">
    <source>
        <dbReference type="Proteomes" id="UP000789920"/>
    </source>
</evidence>
<gene>
    <name evidence="1" type="ORF">RPERSI_LOCUS30766</name>
</gene>
<organism evidence="1 2">
    <name type="scientific">Racocetra persica</name>
    <dbReference type="NCBI Taxonomy" id="160502"/>
    <lineage>
        <taxon>Eukaryota</taxon>
        <taxon>Fungi</taxon>
        <taxon>Fungi incertae sedis</taxon>
        <taxon>Mucoromycota</taxon>
        <taxon>Glomeromycotina</taxon>
        <taxon>Glomeromycetes</taxon>
        <taxon>Diversisporales</taxon>
        <taxon>Gigasporaceae</taxon>
        <taxon>Racocetra</taxon>
    </lineage>
</organism>
<dbReference type="Proteomes" id="UP000789920">
    <property type="component" value="Unassembled WGS sequence"/>
</dbReference>
<evidence type="ECO:0000313" key="1">
    <source>
        <dbReference type="EMBL" id="CAG8838692.1"/>
    </source>
</evidence>
<accession>A0ACA9SH70</accession>
<protein>
    <submittedName>
        <fullName evidence="1">900_t:CDS:1</fullName>
    </submittedName>
</protein>
<reference evidence="1" key="1">
    <citation type="submission" date="2021-06" db="EMBL/GenBank/DDBJ databases">
        <authorList>
            <person name="Kallberg Y."/>
            <person name="Tangrot J."/>
            <person name="Rosling A."/>
        </authorList>
    </citation>
    <scope>NUCLEOTIDE SEQUENCE</scope>
    <source>
        <strain evidence="1">MA461A</strain>
    </source>
</reference>
<dbReference type="EMBL" id="CAJVQC010121349">
    <property type="protein sequence ID" value="CAG8838692.1"/>
    <property type="molecule type" value="Genomic_DNA"/>
</dbReference>
<feature type="non-terminal residue" evidence="1">
    <location>
        <position position="59"/>
    </location>
</feature>
<keyword evidence="2" id="KW-1185">Reference proteome</keyword>
<proteinExistence type="predicted"/>